<dbReference type="Proteomes" id="UP000030671">
    <property type="component" value="Unassembled WGS sequence"/>
</dbReference>
<evidence type="ECO:0000313" key="1">
    <source>
        <dbReference type="EMBL" id="ETW80547.1"/>
    </source>
</evidence>
<dbReference type="EMBL" id="KI925459">
    <property type="protein sequence ID" value="ETW80547.1"/>
    <property type="molecule type" value="Genomic_DNA"/>
</dbReference>
<dbReference type="RefSeq" id="XP_009547280.1">
    <property type="nucleotide sequence ID" value="XM_009548985.1"/>
</dbReference>
<dbReference type="OrthoDB" id="10261040at2759"/>
<evidence type="ECO:0000313" key="2">
    <source>
        <dbReference type="Proteomes" id="UP000030671"/>
    </source>
</evidence>
<protein>
    <submittedName>
        <fullName evidence="1">Uncharacterized protein</fullName>
    </submittedName>
</protein>
<name>W4K407_HETIT</name>
<gene>
    <name evidence="1" type="ORF">HETIRDRAFT_101688</name>
</gene>
<dbReference type="eggNOG" id="ENOG502SUT5">
    <property type="taxonomic scope" value="Eukaryota"/>
</dbReference>
<proteinExistence type="predicted"/>
<dbReference type="HOGENOM" id="CLU_089401_0_0_1"/>
<keyword evidence="2" id="KW-1185">Reference proteome</keyword>
<accession>W4K407</accession>
<dbReference type="AlphaFoldDB" id="W4K407"/>
<reference evidence="1 2" key="1">
    <citation type="journal article" date="2012" name="New Phytol.">
        <title>Insight into trade-off between wood decay and parasitism from the genome of a fungal forest pathogen.</title>
        <authorList>
            <person name="Olson A."/>
            <person name="Aerts A."/>
            <person name="Asiegbu F."/>
            <person name="Belbahri L."/>
            <person name="Bouzid O."/>
            <person name="Broberg A."/>
            <person name="Canback B."/>
            <person name="Coutinho P.M."/>
            <person name="Cullen D."/>
            <person name="Dalman K."/>
            <person name="Deflorio G."/>
            <person name="van Diepen L.T."/>
            <person name="Dunand C."/>
            <person name="Duplessis S."/>
            <person name="Durling M."/>
            <person name="Gonthier P."/>
            <person name="Grimwood J."/>
            <person name="Fossdal C.G."/>
            <person name="Hansson D."/>
            <person name="Henrissat B."/>
            <person name="Hietala A."/>
            <person name="Himmelstrand K."/>
            <person name="Hoffmeister D."/>
            <person name="Hogberg N."/>
            <person name="James T.Y."/>
            <person name="Karlsson M."/>
            <person name="Kohler A."/>
            <person name="Kues U."/>
            <person name="Lee Y.H."/>
            <person name="Lin Y.C."/>
            <person name="Lind M."/>
            <person name="Lindquist E."/>
            <person name="Lombard V."/>
            <person name="Lucas S."/>
            <person name="Lunden K."/>
            <person name="Morin E."/>
            <person name="Murat C."/>
            <person name="Park J."/>
            <person name="Raffaello T."/>
            <person name="Rouze P."/>
            <person name="Salamov A."/>
            <person name="Schmutz J."/>
            <person name="Solheim H."/>
            <person name="Stahlberg J."/>
            <person name="Velez H."/>
            <person name="de Vries R.P."/>
            <person name="Wiebenga A."/>
            <person name="Woodward S."/>
            <person name="Yakovlev I."/>
            <person name="Garbelotto M."/>
            <person name="Martin F."/>
            <person name="Grigoriev I.V."/>
            <person name="Stenlid J."/>
        </authorList>
    </citation>
    <scope>NUCLEOTIDE SEQUENCE [LARGE SCALE GENOMIC DNA]</scope>
    <source>
        <strain evidence="1 2">TC 32-1</strain>
    </source>
</reference>
<organism evidence="1 2">
    <name type="scientific">Heterobasidion irregulare (strain TC 32-1)</name>
    <dbReference type="NCBI Taxonomy" id="747525"/>
    <lineage>
        <taxon>Eukaryota</taxon>
        <taxon>Fungi</taxon>
        <taxon>Dikarya</taxon>
        <taxon>Basidiomycota</taxon>
        <taxon>Agaricomycotina</taxon>
        <taxon>Agaricomycetes</taxon>
        <taxon>Russulales</taxon>
        <taxon>Bondarzewiaceae</taxon>
        <taxon>Heterobasidion</taxon>
        <taxon>Heterobasidion annosum species complex</taxon>
    </lineage>
</organism>
<dbReference type="InParanoid" id="W4K407"/>
<dbReference type="GeneID" id="20665790"/>
<sequence>MSMNRIVIATISQRPTSSISLRVCSIIPQRRHNPATQRFSRVVTLNKLHSTSVPHPPALVMLSASNSLELPASTASAIKQTLAQLYQQSSFQLNVQPAPFLSASDDQVPSEVQTYLHSLTLAANAVANENACGSVLAGQGSESDEFGDVACWLGQGEYGPGRETDVLQALGLQNWSQNNRKIQHADLQSTYLPPSFRPSSTPELEKLTSLLSILQDKYYFFMDGGEGMGGCVAHLLLGNYRGDAKSGFGGWIGIIGLGTWSDY</sequence>
<dbReference type="KEGG" id="hir:HETIRDRAFT_101688"/>